<gene>
    <name evidence="3" type="ORF">EV186_1021401</name>
</gene>
<keyword evidence="4" id="KW-1185">Reference proteome</keyword>
<evidence type="ECO:0000313" key="4">
    <source>
        <dbReference type="Proteomes" id="UP000295444"/>
    </source>
</evidence>
<dbReference type="Proteomes" id="UP000295444">
    <property type="component" value="Unassembled WGS sequence"/>
</dbReference>
<dbReference type="RefSeq" id="WP_133850100.1">
    <property type="nucleotide sequence ID" value="NZ_SNXZ01000002.1"/>
</dbReference>
<comment type="caution">
    <text evidence="3">The sequence shown here is derived from an EMBL/GenBank/DDBJ whole genome shotgun (WGS) entry which is preliminary data.</text>
</comment>
<dbReference type="AlphaFoldDB" id="A0A4R6SHM3"/>
<dbReference type="GO" id="GO:0043190">
    <property type="term" value="C:ATP-binding cassette (ABC) transporter complex"/>
    <property type="evidence" value="ECO:0007669"/>
    <property type="project" value="InterPro"/>
</dbReference>
<reference evidence="3 4" key="1">
    <citation type="submission" date="2019-03" db="EMBL/GenBank/DDBJ databases">
        <title>Genomic Encyclopedia of Type Strains, Phase IV (KMG-IV): sequencing the most valuable type-strain genomes for metagenomic binning, comparative biology and taxonomic classification.</title>
        <authorList>
            <person name="Goeker M."/>
        </authorList>
    </citation>
    <scope>NUCLEOTIDE SEQUENCE [LARGE SCALE GENOMIC DNA]</scope>
    <source>
        <strain evidence="3 4">DSM 45361</strain>
    </source>
</reference>
<keyword evidence="1" id="KW-0732">Signal</keyword>
<feature type="signal peptide" evidence="1">
    <location>
        <begin position="1"/>
        <end position="20"/>
    </location>
</feature>
<feature type="domain" description="ABC-type glycine betaine transport system substrate-binding" evidence="2">
    <location>
        <begin position="50"/>
        <end position="318"/>
    </location>
</feature>
<sequence length="324" mass="34326">MRIRRRSLAALALVAAAALGGCTINDDSNQPAAPTGGGSIKPIPQLKGVQLKVSSKEFDEQLLLGQIAIVALQAAGANPVDKTNITGSDNVRKALTTGEVDLYWEYTGTAWVSFFKQSKAIPDPKAQFDAVKQADAKNGITWWAPSPANDTYAIAANADAAAQHNIKSLSDYANLAKTDPGSASICMGSEFRSRDDGFPGLSKTYGFSLPAGDVHLVQDAVVYPTIGKGDTCDFGSVAATDGRIPANKLVLLTDDKHFFPVYNPAISIRTPLAQQYPQLEQLFAGIAAKLDTATLTDLNKKVSVDGQKPNAVARDWLKSTGFIG</sequence>
<organism evidence="3 4">
    <name type="scientific">Labedaea rhizosphaerae</name>
    <dbReference type="NCBI Taxonomy" id="598644"/>
    <lineage>
        <taxon>Bacteria</taxon>
        <taxon>Bacillati</taxon>
        <taxon>Actinomycetota</taxon>
        <taxon>Actinomycetes</taxon>
        <taxon>Pseudonocardiales</taxon>
        <taxon>Pseudonocardiaceae</taxon>
        <taxon>Labedaea</taxon>
    </lineage>
</organism>
<dbReference type="EMBL" id="SNXZ01000002">
    <property type="protein sequence ID" value="TDQ01532.1"/>
    <property type="molecule type" value="Genomic_DNA"/>
</dbReference>
<protein>
    <submittedName>
        <fullName evidence="3">Osmoprotectant transport system substrate-binding protein</fullName>
    </submittedName>
</protein>
<evidence type="ECO:0000256" key="1">
    <source>
        <dbReference type="SAM" id="SignalP"/>
    </source>
</evidence>
<dbReference type="OrthoDB" id="9781705at2"/>
<dbReference type="Gene3D" id="3.40.190.10">
    <property type="entry name" value="Periplasmic binding protein-like II"/>
    <property type="match status" value="1"/>
</dbReference>
<proteinExistence type="predicted"/>
<name>A0A4R6SHM3_LABRH</name>
<evidence type="ECO:0000313" key="3">
    <source>
        <dbReference type="EMBL" id="TDQ01532.1"/>
    </source>
</evidence>
<evidence type="ECO:0000259" key="2">
    <source>
        <dbReference type="Pfam" id="PF04069"/>
    </source>
</evidence>
<feature type="chain" id="PRO_5039552602" evidence="1">
    <location>
        <begin position="21"/>
        <end position="324"/>
    </location>
</feature>
<accession>A0A4R6SHM3</accession>
<dbReference type="Pfam" id="PF04069">
    <property type="entry name" value="OpuAC"/>
    <property type="match status" value="1"/>
</dbReference>
<dbReference type="Gene3D" id="3.40.190.120">
    <property type="entry name" value="Osmoprotection protein (prox), domain 2"/>
    <property type="match status" value="1"/>
</dbReference>
<dbReference type="InterPro" id="IPR007210">
    <property type="entry name" value="ABC_Gly_betaine_transp_sub-bd"/>
</dbReference>
<dbReference type="SUPFAM" id="SSF53850">
    <property type="entry name" value="Periplasmic binding protein-like II"/>
    <property type="match status" value="1"/>
</dbReference>
<dbReference type="CDD" id="cd13611">
    <property type="entry name" value="PBP2_YehZ"/>
    <property type="match status" value="1"/>
</dbReference>
<dbReference type="PROSITE" id="PS51257">
    <property type="entry name" value="PROKAR_LIPOPROTEIN"/>
    <property type="match status" value="1"/>
</dbReference>
<dbReference type="GO" id="GO:0022857">
    <property type="term" value="F:transmembrane transporter activity"/>
    <property type="evidence" value="ECO:0007669"/>
    <property type="project" value="InterPro"/>
</dbReference>